<feature type="compositionally biased region" description="Basic residues" evidence="1">
    <location>
        <begin position="223"/>
        <end position="232"/>
    </location>
</feature>
<name>A0AAJ7TP15_PETMA</name>
<evidence type="ECO:0000313" key="4">
    <source>
        <dbReference type="RefSeq" id="XP_032820425.1"/>
    </source>
</evidence>
<dbReference type="InterPro" id="IPR004827">
    <property type="entry name" value="bZIP"/>
</dbReference>
<gene>
    <name evidence="4" type="primary">LOC116948131</name>
</gene>
<feature type="region of interest" description="Disordered" evidence="1">
    <location>
        <begin position="37"/>
        <end position="61"/>
    </location>
</feature>
<protein>
    <submittedName>
        <fullName evidence="4">Uncharacterized protein C05D11.13-like isoform X1</fullName>
    </submittedName>
</protein>
<feature type="region of interest" description="Disordered" evidence="1">
    <location>
        <begin position="104"/>
        <end position="243"/>
    </location>
</feature>
<reference evidence="4" key="1">
    <citation type="submission" date="2025-08" db="UniProtKB">
        <authorList>
            <consortium name="RefSeq"/>
        </authorList>
    </citation>
    <scope>IDENTIFICATION</scope>
    <source>
        <tissue evidence="4">Sperm</tissue>
    </source>
</reference>
<evidence type="ECO:0000256" key="1">
    <source>
        <dbReference type="SAM" id="MobiDB-lite"/>
    </source>
</evidence>
<dbReference type="AlphaFoldDB" id="A0AAJ7TP15"/>
<accession>A0AAJ7TP15</accession>
<dbReference type="Proteomes" id="UP001318040">
    <property type="component" value="Chromosome 32"/>
</dbReference>
<evidence type="ECO:0000313" key="3">
    <source>
        <dbReference type="Proteomes" id="UP001318040"/>
    </source>
</evidence>
<feature type="domain" description="BZIP" evidence="2">
    <location>
        <begin position="211"/>
        <end position="225"/>
    </location>
</feature>
<dbReference type="RefSeq" id="XP_032820425.1">
    <property type="nucleotide sequence ID" value="XM_032964534.1"/>
</dbReference>
<organism evidence="3 4">
    <name type="scientific">Petromyzon marinus</name>
    <name type="common">Sea lamprey</name>
    <dbReference type="NCBI Taxonomy" id="7757"/>
    <lineage>
        <taxon>Eukaryota</taxon>
        <taxon>Metazoa</taxon>
        <taxon>Chordata</taxon>
        <taxon>Craniata</taxon>
        <taxon>Vertebrata</taxon>
        <taxon>Cyclostomata</taxon>
        <taxon>Hyperoartia</taxon>
        <taxon>Petromyzontiformes</taxon>
        <taxon>Petromyzontidae</taxon>
        <taxon>Petromyzon</taxon>
    </lineage>
</organism>
<proteinExistence type="predicted"/>
<dbReference type="KEGG" id="pmrn:116948131"/>
<feature type="compositionally biased region" description="Basic and acidic residues" evidence="1">
    <location>
        <begin position="113"/>
        <end position="215"/>
    </location>
</feature>
<evidence type="ECO:0000259" key="2">
    <source>
        <dbReference type="PROSITE" id="PS00036"/>
    </source>
</evidence>
<dbReference type="GO" id="GO:0003700">
    <property type="term" value="F:DNA-binding transcription factor activity"/>
    <property type="evidence" value="ECO:0007669"/>
    <property type="project" value="InterPro"/>
</dbReference>
<sequence length="243" mass="28899">MYPPWLSRGFPTSHRARSLYCDHGRLHQRDIRNWPSKEAMVGDEDQATKKRRLNRERQQRWIQRQSQETLDRIRQARVKSQRAARERKTPQKCHARLAADAEAYRKAQNQESLEQRQARREAHAESQRAARERKTPEEYHARLAADAEAHRKAREQESLEQRQARREANAKSQRAVRERETPEESQARRAADAEAHREAQQEESLEQRQARREANAESQRAARERKRLKNRKHNEQLTPKCTV</sequence>
<keyword evidence="3" id="KW-1185">Reference proteome</keyword>
<dbReference type="PROSITE" id="PS00036">
    <property type="entry name" value="BZIP_BASIC"/>
    <property type="match status" value="1"/>
</dbReference>